<dbReference type="InterPro" id="IPR003593">
    <property type="entry name" value="AAA+_ATPase"/>
</dbReference>
<feature type="region of interest" description="Disordered" evidence="4">
    <location>
        <begin position="533"/>
        <end position="579"/>
    </location>
</feature>
<keyword evidence="3" id="KW-0175">Coiled coil</keyword>
<dbReference type="PANTHER" id="PTHR42855:SF1">
    <property type="entry name" value="ABC TRANSPORTER DOMAIN-CONTAINING PROTEIN"/>
    <property type="match status" value="1"/>
</dbReference>
<dbReference type="Pfam" id="PF12848">
    <property type="entry name" value="ABC_tran_Xtn"/>
    <property type="match status" value="1"/>
</dbReference>
<dbReference type="CDD" id="cd03221">
    <property type="entry name" value="ABCF_EF-3"/>
    <property type="match status" value="2"/>
</dbReference>
<evidence type="ECO:0000256" key="4">
    <source>
        <dbReference type="SAM" id="MobiDB-lite"/>
    </source>
</evidence>
<feature type="domain" description="ABC transporter" evidence="5">
    <location>
        <begin position="321"/>
        <end position="542"/>
    </location>
</feature>
<feature type="compositionally biased region" description="Low complexity" evidence="4">
    <location>
        <begin position="535"/>
        <end position="574"/>
    </location>
</feature>
<dbReference type="InterPro" id="IPR003439">
    <property type="entry name" value="ABC_transporter-like_ATP-bd"/>
</dbReference>
<dbReference type="InterPro" id="IPR032524">
    <property type="entry name" value="ABC_tran_C"/>
</dbReference>
<keyword evidence="1" id="KW-0547">Nucleotide-binding</keyword>
<reference evidence="6 7" key="1">
    <citation type="submission" date="2023-12" db="EMBL/GenBank/DDBJ databases">
        <title>Baltic Sea Cyanobacteria.</title>
        <authorList>
            <person name="Delbaje E."/>
            <person name="Fewer D.P."/>
            <person name="Shishido T.K."/>
        </authorList>
    </citation>
    <scope>NUCLEOTIDE SEQUENCE [LARGE SCALE GENOMIC DNA]</scope>
    <source>
        <strain evidence="6 7">UHCC 0139</strain>
    </source>
</reference>
<dbReference type="RefSeq" id="WP_323306371.1">
    <property type="nucleotide sequence ID" value="NZ_JAYGHX010000011.1"/>
</dbReference>
<evidence type="ECO:0000259" key="5">
    <source>
        <dbReference type="PROSITE" id="PS50893"/>
    </source>
</evidence>
<evidence type="ECO:0000313" key="7">
    <source>
        <dbReference type="Proteomes" id="UP001304461"/>
    </source>
</evidence>
<dbReference type="Gene3D" id="3.40.50.300">
    <property type="entry name" value="P-loop containing nucleotide triphosphate hydrolases"/>
    <property type="match status" value="2"/>
</dbReference>
<dbReference type="SUPFAM" id="SSF52540">
    <property type="entry name" value="P-loop containing nucleoside triphosphate hydrolases"/>
    <property type="match status" value="2"/>
</dbReference>
<comment type="caution">
    <text evidence="6">The sequence shown here is derived from an EMBL/GenBank/DDBJ whole genome shotgun (WGS) entry which is preliminary data.</text>
</comment>
<dbReference type="InterPro" id="IPR017871">
    <property type="entry name" value="ABC_transporter-like_CS"/>
</dbReference>
<accession>A0ABU5RXB4</accession>
<gene>
    <name evidence="6" type="ORF">VB738_14240</name>
</gene>
<dbReference type="PROSITE" id="PS50893">
    <property type="entry name" value="ABC_TRANSPORTER_2"/>
    <property type="match status" value="2"/>
</dbReference>
<dbReference type="GO" id="GO:0005524">
    <property type="term" value="F:ATP binding"/>
    <property type="evidence" value="ECO:0007669"/>
    <property type="project" value="UniProtKB-KW"/>
</dbReference>
<evidence type="ECO:0000313" key="6">
    <source>
        <dbReference type="EMBL" id="MEA5392419.1"/>
    </source>
</evidence>
<feature type="coiled-coil region" evidence="3">
    <location>
        <begin position="579"/>
        <end position="638"/>
    </location>
</feature>
<keyword evidence="7" id="KW-1185">Reference proteome</keyword>
<dbReference type="PROSITE" id="PS00211">
    <property type="entry name" value="ABC_TRANSPORTER_1"/>
    <property type="match status" value="1"/>
</dbReference>
<protein>
    <submittedName>
        <fullName evidence="6">ABC-F family ATP-binding cassette domain-containing protein</fullName>
    </submittedName>
</protein>
<keyword evidence="2 6" id="KW-0067">ATP-binding</keyword>
<dbReference type="Gene3D" id="1.10.287.380">
    <property type="entry name" value="Valyl-tRNA synthetase, C-terminal domain"/>
    <property type="match status" value="1"/>
</dbReference>
<dbReference type="Pfam" id="PF16326">
    <property type="entry name" value="ABC_tran_CTD"/>
    <property type="match status" value="1"/>
</dbReference>
<dbReference type="Proteomes" id="UP001304461">
    <property type="component" value="Unassembled WGS sequence"/>
</dbReference>
<dbReference type="SMART" id="SM00382">
    <property type="entry name" value="AAA"/>
    <property type="match status" value="2"/>
</dbReference>
<feature type="domain" description="ABC transporter" evidence="5">
    <location>
        <begin position="4"/>
        <end position="257"/>
    </location>
</feature>
<evidence type="ECO:0000256" key="1">
    <source>
        <dbReference type="ARBA" id="ARBA00022741"/>
    </source>
</evidence>
<sequence length="647" mass="71244">MSLISLVGAAKDFGLRSLFTDLDLHVGERDRLGLIGPNGAGKSTLLRVLAGLEPLDRGERRCHARTRVVLLDQEPRLDPALTVLEQVFAGDGEAMALLREHAGVSHQLASGAEEGPLLARLSALQHRMDSCQAWDLERRCREVLERLGIDAAHQERTIGELSGGNRRRVALAAALVAEPEVLLLDEPTNHLDAEGVEWLQSYLDRFAGALVLVTHDRYLLDRVTKRIVAVERGEARPYEGNYGTYLGLKAAEEEAEASTAAKLKGTLRRELAWMRQGPKARSTKQKARLQRIDALLEAPSRQGRTSLAMAATARRIGKRAITAEGLAVAVGDRTLLRDFSYDFSPEDRVGIIGPNGAGKSSLLEVIAGRRPPSDGLLELGATVKLAYFDQHSDVLLARDGKRKVIEVVQEAASRVQVDGVELTASQLLERFLFPPAQQHQPVAKLSGGERRRLHLCRLLIEAPNVLLLDEPTNDLDVHTLSVLEDFLEDFRGCVVVVSHDRWFLDRTVDRLFHFEAGRLERFEGNYSSWLERRAQAPAPAATPRPASGPAASPEAAAETARRSTPAARAAAAAGPRRRSFKEARELERLESELPELEQRRRELEQQLAAPSGPDYARLEALTHELAAVVERIAAAEERWLTLSELAA</sequence>
<dbReference type="PANTHER" id="PTHR42855">
    <property type="entry name" value="ABC TRANSPORTER ATP-BINDING SUBUNIT"/>
    <property type="match status" value="1"/>
</dbReference>
<dbReference type="InterPro" id="IPR032781">
    <property type="entry name" value="ABC_tran_Xtn"/>
</dbReference>
<organism evidence="6 7">
    <name type="scientific">Cyanobium gracile UHCC 0139</name>
    <dbReference type="NCBI Taxonomy" id="3110308"/>
    <lineage>
        <taxon>Bacteria</taxon>
        <taxon>Bacillati</taxon>
        <taxon>Cyanobacteriota</taxon>
        <taxon>Cyanophyceae</taxon>
        <taxon>Synechococcales</taxon>
        <taxon>Prochlorococcaceae</taxon>
        <taxon>Cyanobium</taxon>
    </lineage>
</organism>
<dbReference type="InterPro" id="IPR051309">
    <property type="entry name" value="ABCF_ATPase"/>
</dbReference>
<evidence type="ECO:0000256" key="2">
    <source>
        <dbReference type="ARBA" id="ARBA00022840"/>
    </source>
</evidence>
<dbReference type="Pfam" id="PF00005">
    <property type="entry name" value="ABC_tran"/>
    <property type="match status" value="2"/>
</dbReference>
<dbReference type="EMBL" id="JAYGHX010000011">
    <property type="protein sequence ID" value="MEA5392419.1"/>
    <property type="molecule type" value="Genomic_DNA"/>
</dbReference>
<evidence type="ECO:0000256" key="3">
    <source>
        <dbReference type="SAM" id="Coils"/>
    </source>
</evidence>
<name>A0ABU5RXB4_9CYAN</name>
<proteinExistence type="predicted"/>
<dbReference type="InterPro" id="IPR027417">
    <property type="entry name" value="P-loop_NTPase"/>
</dbReference>
<dbReference type="InterPro" id="IPR037118">
    <property type="entry name" value="Val-tRNA_synth_C_sf"/>
</dbReference>